<name>A0A0A1NIG9_RHIZD</name>
<evidence type="ECO:0000313" key="3">
    <source>
        <dbReference type="Proteomes" id="UP000242381"/>
    </source>
</evidence>
<dbReference type="Proteomes" id="UP000242381">
    <property type="component" value="Unassembled WGS sequence"/>
</dbReference>
<feature type="signal peptide" evidence="1">
    <location>
        <begin position="1"/>
        <end position="21"/>
    </location>
</feature>
<feature type="chain" id="PRO_5030003906" evidence="1">
    <location>
        <begin position="22"/>
        <end position="131"/>
    </location>
</feature>
<sequence>MKSSWFLLLVCVTFIITQVNAGSISMRTYSRGIACGRNVCPIPYCKVMVNDVDGCSGNVEWANPCNSIRFGSGYSTKINGNCRININKDSHILGVYTPGKVAYAEIKSCTNPKTASGVIVDGGCEVGPIYH</sequence>
<keyword evidence="1" id="KW-0732">Signal</keyword>
<reference evidence="2 3" key="1">
    <citation type="journal article" date="2016" name="Proc. Natl. Acad. Sci. U.S.A.">
        <title>Lipid metabolic changes in an early divergent fungus govern the establishment of a mutualistic symbiosis with endobacteria.</title>
        <authorList>
            <person name="Lastovetsky O.A."/>
            <person name="Gaspar M.L."/>
            <person name="Mondo S.J."/>
            <person name="LaButti K.M."/>
            <person name="Sandor L."/>
            <person name="Grigoriev I.V."/>
            <person name="Henry S.A."/>
            <person name="Pawlowska T.E."/>
        </authorList>
    </citation>
    <scope>NUCLEOTIDE SEQUENCE [LARGE SCALE GENOMIC DNA]</scope>
    <source>
        <strain evidence="2 3">ATCC 11559</strain>
    </source>
</reference>
<dbReference type="EMBL" id="KV921277">
    <property type="protein sequence ID" value="ORE21532.1"/>
    <property type="molecule type" value="Genomic_DNA"/>
</dbReference>
<dbReference type="AlphaFoldDB" id="A0A0A1NIG9"/>
<dbReference type="VEuPathDB" id="FungiDB:BCV72DRAFT_80254"/>
<gene>
    <name evidence="2" type="ORF">BCV71DRAFT_275407</name>
</gene>
<evidence type="ECO:0000313" key="2">
    <source>
        <dbReference type="EMBL" id="ORE21532.1"/>
    </source>
</evidence>
<evidence type="ECO:0000256" key="1">
    <source>
        <dbReference type="SAM" id="SignalP"/>
    </source>
</evidence>
<organism evidence="2 3">
    <name type="scientific">Rhizopus microsporus</name>
    <dbReference type="NCBI Taxonomy" id="58291"/>
    <lineage>
        <taxon>Eukaryota</taxon>
        <taxon>Fungi</taxon>
        <taxon>Fungi incertae sedis</taxon>
        <taxon>Mucoromycota</taxon>
        <taxon>Mucoromycotina</taxon>
        <taxon>Mucoromycetes</taxon>
        <taxon>Mucorales</taxon>
        <taxon>Mucorineae</taxon>
        <taxon>Rhizopodaceae</taxon>
        <taxon>Rhizopus</taxon>
    </lineage>
</organism>
<protein>
    <submittedName>
        <fullName evidence="2">Uncharacterized protein</fullName>
    </submittedName>
</protein>
<proteinExistence type="predicted"/>
<accession>A0A0A1NIG9</accession>